<reference evidence="1" key="2">
    <citation type="journal article" date="2016" name="PLoS ONE">
        <title>Genome of Cnaphalocrocis medinalis Granulovirus, the First Crambidae-Infecting Betabaculovirus Isolated from Rice Leaffolder to Sequenced.</title>
        <authorList>
            <person name="Han G."/>
            <person name="Xu J."/>
            <person name="Liu Q."/>
            <person name="Li C."/>
            <person name="Xu H."/>
            <person name="Lu Z."/>
        </authorList>
    </citation>
    <scope>NUCLEOTIDE SEQUENCE</scope>
</reference>
<accession>A0A109WW36</accession>
<evidence type="ECO:0000313" key="2">
    <source>
        <dbReference type="EMBL" id="AMF83774.1"/>
    </source>
</evidence>
<sequence>MDLVFKEKKMFLILALQLHKKDHCAIRPYVNKMYRLINLYYVTESEKVLMSLYSLLCKCNNHIVRLLLLFSPTKLYTIVE</sequence>
<dbReference type="RefSeq" id="YP_009229941.1">
    <property type="nucleotide sequence ID" value="NC_029304.2"/>
</dbReference>
<name>A0A109WW36_9BBAC</name>
<dbReference type="EMBL" id="KP658210">
    <property type="protein sequence ID" value="ALN41959.1"/>
    <property type="molecule type" value="Genomic_DNA"/>
</dbReference>
<dbReference type="Proteomes" id="UP000202719">
    <property type="component" value="Segment"/>
</dbReference>
<reference evidence="2" key="3">
    <citation type="submission" date="2016-01" db="EMBL/GenBank/DDBJ databases">
        <authorList>
            <person name="McClelland M."/>
            <person name="Jain A."/>
            <person name="Saraogi P."/>
            <person name="Mendelson R."/>
            <person name="Westerman R."/>
            <person name="SanMiguel P."/>
            <person name="Csonka L."/>
        </authorList>
    </citation>
    <scope>NUCLEOTIDE SEQUENCE</scope>
    <source>
        <strain evidence="2">Enping</strain>
    </source>
</reference>
<dbReference type="EMBL" id="KU593505">
    <property type="protein sequence ID" value="AMF83774.1"/>
    <property type="molecule type" value="Genomic_DNA"/>
</dbReference>
<protein>
    <submittedName>
        <fullName evidence="2">Uncharacterized protein</fullName>
    </submittedName>
</protein>
<reference evidence="2 3" key="1">
    <citation type="journal article" date="2015" name="Virol. Sin.">
        <title>Genome sequencing and analysis of a granulovirus isolated from the Asiatic rice leafroller, Cnaphalocrocis medinalis.</title>
        <authorList>
            <person name="Zhang S."/>
            <person name="Zhu Z."/>
            <person name="Sun S."/>
            <person name="Chen Q."/>
            <person name="Deng F."/>
            <person name="Yang K."/>
        </authorList>
    </citation>
    <scope>NUCLEOTIDE SEQUENCE [LARGE SCALE GENOMIC DNA]</scope>
    <source>
        <strain evidence="2 3">Enping</strain>
    </source>
</reference>
<organism evidence="2 3">
    <name type="scientific">Cnaphalocrocis medinalis granulovirus</name>
    <dbReference type="NCBI Taxonomy" id="1750712"/>
    <lineage>
        <taxon>Viruses</taxon>
        <taxon>Viruses incertae sedis</taxon>
        <taxon>Naldaviricetes</taxon>
        <taxon>Lefavirales</taxon>
        <taxon>Baculoviridae</taxon>
        <taxon>Betabaculovirus</taxon>
        <taxon>Betabaculovirus cnamedinalis</taxon>
    </lineage>
</organism>
<dbReference type="GeneID" id="26855049"/>
<keyword evidence="3" id="KW-1185">Reference proteome</keyword>
<dbReference type="KEGG" id="vg:26855049"/>
<evidence type="ECO:0000313" key="3">
    <source>
        <dbReference type="Proteomes" id="UP000202719"/>
    </source>
</evidence>
<proteinExistence type="predicted"/>
<evidence type="ECO:0000313" key="1">
    <source>
        <dbReference type="EMBL" id="ALN41959.1"/>
    </source>
</evidence>